<feature type="region of interest" description="Disordered" evidence="1">
    <location>
        <begin position="294"/>
        <end position="325"/>
    </location>
</feature>
<feature type="region of interest" description="Disordered" evidence="1">
    <location>
        <begin position="162"/>
        <end position="188"/>
    </location>
</feature>
<feature type="region of interest" description="Disordered" evidence="1">
    <location>
        <begin position="36"/>
        <end position="88"/>
    </location>
</feature>
<evidence type="ECO:0000313" key="2">
    <source>
        <dbReference type="EMBL" id="NKY13298.1"/>
    </source>
</evidence>
<reference evidence="2 3" key="1">
    <citation type="submission" date="2020-04" db="EMBL/GenBank/DDBJ databases">
        <title>MicrobeNet Type strains.</title>
        <authorList>
            <person name="Nicholson A.C."/>
        </authorList>
    </citation>
    <scope>NUCLEOTIDE SEQUENCE [LARGE SCALE GENOMIC DNA]</scope>
    <source>
        <strain evidence="2 3">DSM 40738</strain>
    </source>
</reference>
<dbReference type="EMBL" id="JAAXOU010000020">
    <property type="protein sequence ID" value="NKY13298.1"/>
    <property type="molecule type" value="Genomic_DNA"/>
</dbReference>
<accession>A0AA44ICL2</accession>
<feature type="compositionally biased region" description="Gly residues" evidence="1">
    <location>
        <begin position="315"/>
        <end position="325"/>
    </location>
</feature>
<dbReference type="AlphaFoldDB" id="A0AA44ICL2"/>
<dbReference type="RefSeq" id="WP_168437570.1">
    <property type="nucleotide sequence ID" value="NZ_JAAXOU010000020.1"/>
</dbReference>
<protein>
    <recommendedName>
        <fullName evidence="4">Large membrane protein</fullName>
    </recommendedName>
</protein>
<feature type="compositionally biased region" description="Gly residues" evidence="1">
    <location>
        <begin position="61"/>
        <end position="73"/>
    </location>
</feature>
<comment type="caution">
    <text evidence="2">The sequence shown here is derived from an EMBL/GenBank/DDBJ whole genome shotgun (WGS) entry which is preliminary data.</text>
</comment>
<name>A0AA44ICL2_STRE0</name>
<gene>
    <name evidence="2" type="ORF">HGA06_03670</name>
</gene>
<sequence>MSGTQNSTDAHAGRRRPSLVAVLVAVAVLAGGGGTYTAVSAADDEHGESAGRAALSDPRGGPAGTPAPGGSGSPGIAPGEPDPNTVGRYRVAGRLPEAPDRAHAYRDGRKATAAEAARLARALGITVMPVRTREQWHTGPQKDSSGPELWLSESGHWRYVARGPRSDDCPKGKRCPGNPSDGPQSEEAAKRAVAPMLKALGFADAALYVEGGFRRVVAHPRIGGLPTHGYAVEFTVGAGGEVVAAKGELAALVRSETVPVTGLEQVVRDLDSSGRGRGSGDWREGWPVSGGCTSSAPLAGGGMRREGGAASKAGGPCGPKAGGSGRAQDVVTIRKVVLGLAPYSVRSGAALVPAWLFTAEEKGRTIRFSHPAVPLEQLSGYPPGLGMTVETPHAGTRVLRVTFPGKACTSYVVRAEESAAKVGLRRFEVSYDNSEPCIDVGSVVVHVTVPLDAPVGGRAVVDAKSGGPLHRVAARR</sequence>
<proteinExistence type="predicted"/>
<evidence type="ECO:0008006" key="4">
    <source>
        <dbReference type="Google" id="ProtNLM"/>
    </source>
</evidence>
<evidence type="ECO:0000256" key="1">
    <source>
        <dbReference type="SAM" id="MobiDB-lite"/>
    </source>
</evidence>
<dbReference type="Proteomes" id="UP000570003">
    <property type="component" value="Unassembled WGS sequence"/>
</dbReference>
<evidence type="ECO:0000313" key="3">
    <source>
        <dbReference type="Proteomes" id="UP000570003"/>
    </source>
</evidence>
<organism evidence="2 3">
    <name type="scientific">Streptomyces somaliensis (strain ATCC 33201 / DSM 40738 / JCM 12659 / KCTC 9044 / NCTC 11332 / NRRL B-12077 / IP 733)</name>
    <dbReference type="NCBI Taxonomy" id="1134445"/>
    <lineage>
        <taxon>Bacteria</taxon>
        <taxon>Bacillati</taxon>
        <taxon>Actinomycetota</taxon>
        <taxon>Actinomycetes</taxon>
        <taxon>Kitasatosporales</taxon>
        <taxon>Streptomycetaceae</taxon>
        <taxon>Streptomyces</taxon>
    </lineage>
</organism>
<keyword evidence="3" id="KW-1185">Reference proteome</keyword>